<keyword evidence="9" id="KW-1185">Reference proteome</keyword>
<dbReference type="RefSeq" id="WP_097030634.1">
    <property type="nucleotide sequence ID" value="NZ_OAOQ01000008.1"/>
</dbReference>
<dbReference type="PANTHER" id="PTHR30614:SF21">
    <property type="entry name" value="AMINO ACID ABC TRANSPORTER PERMEASE"/>
    <property type="match status" value="1"/>
</dbReference>
<feature type="transmembrane region" description="Helical" evidence="7">
    <location>
        <begin position="81"/>
        <end position="106"/>
    </location>
</feature>
<feature type="transmembrane region" description="Helical" evidence="7">
    <location>
        <begin position="170"/>
        <end position="193"/>
    </location>
</feature>
<evidence type="ECO:0000256" key="7">
    <source>
        <dbReference type="SAM" id="Phobius"/>
    </source>
</evidence>
<feature type="transmembrane region" description="Helical" evidence="7">
    <location>
        <begin position="20"/>
        <end position="40"/>
    </location>
</feature>
<keyword evidence="6 7" id="KW-0472">Membrane</keyword>
<feature type="transmembrane region" description="Helical" evidence="7">
    <location>
        <begin position="52"/>
        <end position="75"/>
    </location>
</feature>
<dbReference type="Proteomes" id="UP000219467">
    <property type="component" value="Unassembled WGS sequence"/>
</dbReference>
<evidence type="ECO:0000256" key="6">
    <source>
        <dbReference type="ARBA" id="ARBA00023136"/>
    </source>
</evidence>
<protein>
    <submittedName>
        <fullName evidence="8">Amino acid ABC transporter membrane protein 2 (PAAT family)</fullName>
    </submittedName>
</protein>
<dbReference type="InterPro" id="IPR010065">
    <property type="entry name" value="AA_ABC_transptr_permease_3TM"/>
</dbReference>
<evidence type="ECO:0000256" key="1">
    <source>
        <dbReference type="ARBA" id="ARBA00004429"/>
    </source>
</evidence>
<evidence type="ECO:0000256" key="2">
    <source>
        <dbReference type="ARBA" id="ARBA00022448"/>
    </source>
</evidence>
<name>A0A285CU59_9RHOB</name>
<dbReference type="GO" id="GO:0006865">
    <property type="term" value="P:amino acid transport"/>
    <property type="evidence" value="ECO:0007669"/>
    <property type="project" value="TreeGrafter"/>
</dbReference>
<gene>
    <name evidence="8" type="ORF">SAMN05878503_10850</name>
</gene>
<dbReference type="InterPro" id="IPR035906">
    <property type="entry name" value="MetI-like_sf"/>
</dbReference>
<dbReference type="NCBIfam" id="TIGR01726">
    <property type="entry name" value="HEQRo_perm_3TM"/>
    <property type="match status" value="1"/>
</dbReference>
<dbReference type="InterPro" id="IPR043429">
    <property type="entry name" value="ArtM/GltK/GlnP/TcyL/YhdX-like"/>
</dbReference>
<dbReference type="Gene3D" id="1.10.3720.10">
    <property type="entry name" value="MetI-like"/>
    <property type="match status" value="1"/>
</dbReference>
<comment type="subcellular location">
    <subcellularLocation>
        <location evidence="1">Cell inner membrane</location>
        <topology evidence="1">Multi-pass membrane protein</topology>
    </subcellularLocation>
</comment>
<keyword evidence="4 7" id="KW-0812">Transmembrane</keyword>
<sequence length="203" mass="21687">MIAALIAATPFLAQGFALNLAISALAMGLGSTIGAMLAALRGSGRWWLSGPALFATSLCRNVPSFVLLFYVAFLLPVEVDLAGRIVTVPLWIKATVALTIPVVGFVSDQAQGYRRQRSAGDTQAGATFLVAWLQYLLIILMASSTASVIGADEIVGRANRLIAQDQRPEFLLLTYGYVALWFIVAGLAASWLLRRVTGWARGS</sequence>
<dbReference type="EMBL" id="OAOQ01000008">
    <property type="protein sequence ID" value="SNX71097.1"/>
    <property type="molecule type" value="Genomic_DNA"/>
</dbReference>
<keyword evidence="3" id="KW-1003">Cell membrane</keyword>
<evidence type="ECO:0000256" key="3">
    <source>
        <dbReference type="ARBA" id="ARBA00022475"/>
    </source>
</evidence>
<evidence type="ECO:0000256" key="4">
    <source>
        <dbReference type="ARBA" id="ARBA00022692"/>
    </source>
</evidence>
<accession>A0A285CU59</accession>
<dbReference type="AlphaFoldDB" id="A0A285CU59"/>
<proteinExistence type="predicted"/>
<organism evidence="8 9">
    <name type="scientific">Cereibacter ovatus</name>
    <dbReference type="NCBI Taxonomy" id="439529"/>
    <lineage>
        <taxon>Bacteria</taxon>
        <taxon>Pseudomonadati</taxon>
        <taxon>Pseudomonadota</taxon>
        <taxon>Alphaproteobacteria</taxon>
        <taxon>Rhodobacterales</taxon>
        <taxon>Paracoccaceae</taxon>
        <taxon>Cereibacter</taxon>
    </lineage>
</organism>
<feature type="transmembrane region" description="Helical" evidence="7">
    <location>
        <begin position="127"/>
        <end position="150"/>
    </location>
</feature>
<keyword evidence="2" id="KW-0813">Transport</keyword>
<evidence type="ECO:0000256" key="5">
    <source>
        <dbReference type="ARBA" id="ARBA00022989"/>
    </source>
</evidence>
<dbReference type="SUPFAM" id="SSF161098">
    <property type="entry name" value="MetI-like"/>
    <property type="match status" value="1"/>
</dbReference>
<keyword evidence="5 7" id="KW-1133">Transmembrane helix</keyword>
<dbReference type="GO" id="GO:0043190">
    <property type="term" value="C:ATP-binding cassette (ABC) transporter complex"/>
    <property type="evidence" value="ECO:0007669"/>
    <property type="project" value="InterPro"/>
</dbReference>
<evidence type="ECO:0000313" key="9">
    <source>
        <dbReference type="Proteomes" id="UP000219467"/>
    </source>
</evidence>
<dbReference type="OrthoDB" id="9809799at2"/>
<dbReference type="PANTHER" id="PTHR30614">
    <property type="entry name" value="MEMBRANE COMPONENT OF AMINO ACID ABC TRANSPORTER"/>
    <property type="match status" value="1"/>
</dbReference>
<reference evidence="9" key="1">
    <citation type="submission" date="2017-08" db="EMBL/GenBank/DDBJ databases">
        <authorList>
            <person name="Varghese N."/>
            <person name="Submissions S."/>
        </authorList>
    </citation>
    <scope>NUCLEOTIDE SEQUENCE [LARGE SCALE GENOMIC DNA]</scope>
    <source>
        <strain evidence="9">JA234</strain>
    </source>
</reference>
<evidence type="ECO:0000313" key="8">
    <source>
        <dbReference type="EMBL" id="SNX71097.1"/>
    </source>
</evidence>
<dbReference type="GO" id="GO:0022857">
    <property type="term" value="F:transmembrane transporter activity"/>
    <property type="evidence" value="ECO:0007669"/>
    <property type="project" value="InterPro"/>
</dbReference>